<reference evidence="1" key="2">
    <citation type="journal article" date="2024" name="Plant">
        <title>Genomic evolution and insights into agronomic trait innovations of Sesamum species.</title>
        <authorList>
            <person name="Miao H."/>
            <person name="Wang L."/>
            <person name="Qu L."/>
            <person name="Liu H."/>
            <person name="Sun Y."/>
            <person name="Le M."/>
            <person name="Wang Q."/>
            <person name="Wei S."/>
            <person name="Zheng Y."/>
            <person name="Lin W."/>
            <person name="Duan Y."/>
            <person name="Cao H."/>
            <person name="Xiong S."/>
            <person name="Wang X."/>
            <person name="Wei L."/>
            <person name="Li C."/>
            <person name="Ma Q."/>
            <person name="Ju M."/>
            <person name="Zhao R."/>
            <person name="Li G."/>
            <person name="Mu C."/>
            <person name="Tian Q."/>
            <person name="Mei H."/>
            <person name="Zhang T."/>
            <person name="Gao T."/>
            <person name="Zhang H."/>
        </authorList>
    </citation>
    <scope>NUCLEOTIDE SEQUENCE</scope>
    <source>
        <strain evidence="1">G01</strain>
    </source>
</reference>
<proteinExistence type="predicted"/>
<accession>A0AAW2JTM5</accession>
<gene>
    <name evidence="1" type="ORF">Sangu_2462600</name>
</gene>
<protein>
    <submittedName>
        <fullName evidence="1">Uncharacterized protein</fullName>
    </submittedName>
</protein>
<comment type="caution">
    <text evidence="1">The sequence shown here is derived from an EMBL/GenBank/DDBJ whole genome shotgun (WGS) entry which is preliminary data.</text>
</comment>
<evidence type="ECO:0000313" key="1">
    <source>
        <dbReference type="EMBL" id="KAL0297949.1"/>
    </source>
</evidence>
<sequence length="100" mass="11235">MGTPAEERLGIPFTDGVMADELPVNCRTPAIAKYNGTTDPQEHLSRFENATLLHRYTDSIKPSLHHNYCPVRAAIVQPVTSDCDRKFLESLFSIPTLIRH</sequence>
<dbReference type="EMBL" id="JACGWK010000532">
    <property type="protein sequence ID" value="KAL0297949.1"/>
    <property type="molecule type" value="Genomic_DNA"/>
</dbReference>
<dbReference type="AlphaFoldDB" id="A0AAW2JTM5"/>
<reference evidence="1" key="1">
    <citation type="submission" date="2020-06" db="EMBL/GenBank/DDBJ databases">
        <authorList>
            <person name="Li T."/>
            <person name="Hu X."/>
            <person name="Zhang T."/>
            <person name="Song X."/>
            <person name="Zhang H."/>
            <person name="Dai N."/>
            <person name="Sheng W."/>
            <person name="Hou X."/>
            <person name="Wei L."/>
        </authorList>
    </citation>
    <scope>NUCLEOTIDE SEQUENCE</scope>
    <source>
        <strain evidence="1">G01</strain>
        <tissue evidence="1">Leaf</tissue>
    </source>
</reference>
<organism evidence="1">
    <name type="scientific">Sesamum angustifolium</name>
    <dbReference type="NCBI Taxonomy" id="2727405"/>
    <lineage>
        <taxon>Eukaryota</taxon>
        <taxon>Viridiplantae</taxon>
        <taxon>Streptophyta</taxon>
        <taxon>Embryophyta</taxon>
        <taxon>Tracheophyta</taxon>
        <taxon>Spermatophyta</taxon>
        <taxon>Magnoliopsida</taxon>
        <taxon>eudicotyledons</taxon>
        <taxon>Gunneridae</taxon>
        <taxon>Pentapetalae</taxon>
        <taxon>asterids</taxon>
        <taxon>lamiids</taxon>
        <taxon>Lamiales</taxon>
        <taxon>Pedaliaceae</taxon>
        <taxon>Sesamum</taxon>
    </lineage>
</organism>
<name>A0AAW2JTM5_9LAMI</name>